<dbReference type="PROSITE" id="PS51450">
    <property type="entry name" value="LRR"/>
    <property type="match status" value="2"/>
</dbReference>
<dbReference type="InterPro" id="IPR001611">
    <property type="entry name" value="Leu-rich_rpt"/>
</dbReference>
<reference evidence="5" key="2">
    <citation type="submission" date="2025-09" db="UniProtKB">
        <authorList>
            <consortium name="Ensembl"/>
        </authorList>
    </citation>
    <scope>IDENTIFICATION</scope>
</reference>
<keyword evidence="1" id="KW-0433">Leucine-rich repeat</keyword>
<dbReference type="PANTHER" id="PTHR46652:SF7">
    <property type="entry name" value="LEUCINE-RICH REPEAT AND IQ DOMAIN-CONTAINING PROTEIN 1"/>
    <property type="match status" value="1"/>
</dbReference>
<dbReference type="OMA" id="KHRYAHE"/>
<dbReference type="InterPro" id="IPR027417">
    <property type="entry name" value="P-loop_NTPase"/>
</dbReference>
<proteinExistence type="predicted"/>
<keyword evidence="6" id="KW-1185">Reference proteome</keyword>
<dbReference type="Ensembl" id="ENSVKKT00000020357.1">
    <property type="protein sequence ID" value="ENSVKKP00000019870.1"/>
    <property type="gene ID" value="ENSVKKG00000013438.1"/>
</dbReference>
<dbReference type="PANTHER" id="PTHR46652">
    <property type="entry name" value="LEUCINE-RICH REPEAT AND IQ DOMAIN-CONTAINING PROTEIN 1-RELATED"/>
    <property type="match status" value="1"/>
</dbReference>
<evidence type="ECO:0000256" key="2">
    <source>
        <dbReference type="ARBA" id="ARBA00022737"/>
    </source>
</evidence>
<organism evidence="5 6">
    <name type="scientific">Varanus komodoensis</name>
    <name type="common">Komodo dragon</name>
    <dbReference type="NCBI Taxonomy" id="61221"/>
    <lineage>
        <taxon>Eukaryota</taxon>
        <taxon>Metazoa</taxon>
        <taxon>Chordata</taxon>
        <taxon>Craniata</taxon>
        <taxon>Vertebrata</taxon>
        <taxon>Euteleostomi</taxon>
        <taxon>Lepidosauria</taxon>
        <taxon>Squamata</taxon>
        <taxon>Bifurcata</taxon>
        <taxon>Unidentata</taxon>
        <taxon>Episquamata</taxon>
        <taxon>Toxicofera</taxon>
        <taxon>Anguimorpha</taxon>
        <taxon>Paleoanguimorpha</taxon>
        <taxon>Varanoidea</taxon>
        <taxon>Varanidae</taxon>
        <taxon>Varanus</taxon>
    </lineage>
</organism>
<evidence type="ECO:0000256" key="4">
    <source>
        <dbReference type="SAM" id="MobiDB-lite"/>
    </source>
</evidence>
<dbReference type="SMART" id="SM00015">
    <property type="entry name" value="IQ"/>
    <property type="match status" value="4"/>
</dbReference>
<dbReference type="PROSITE" id="PS50096">
    <property type="entry name" value="IQ"/>
    <property type="match status" value="3"/>
</dbReference>
<dbReference type="SUPFAM" id="SSF52058">
    <property type="entry name" value="L domain-like"/>
    <property type="match status" value="1"/>
</dbReference>
<feature type="coiled-coil region" evidence="3">
    <location>
        <begin position="257"/>
        <end position="321"/>
    </location>
</feature>
<reference evidence="5" key="1">
    <citation type="submission" date="2025-08" db="UniProtKB">
        <authorList>
            <consortium name="Ensembl"/>
        </authorList>
    </citation>
    <scope>IDENTIFICATION</scope>
</reference>
<evidence type="ECO:0000313" key="6">
    <source>
        <dbReference type="Proteomes" id="UP000694545"/>
    </source>
</evidence>
<sequence>DDEDTLISFSFQEVEERCKQEYELWAEKQRELEHERIKQLKAKRDMKEILREEEEKKRKLRQEELEQQQAVMEKELLKEKEAWKEQLRHHEELINNLHTQIQEEKTAFDKQQAMERQQQRERQNMAAVKIQTTFRAFAAYKKYAPILKQQTMELKRKRELQEAVEREMKEKQERWNRRVQEKKEQAEKERKIREDQEKEEHVAKMKRYEEYEKKKEIMRVHREQLMLEELKREENVKLKSVIEKKINSENMDKDIQLAKKEQEIGKAKEDNKTEKIKRCLEPQNISTTLEMADKEKEIQMLKEKEKDIDEKAQLIKEKEENKQIQEISHEEKKVDGNNIILEKVGLANIGSEDEKLKSGREEHLTELNNEKSVKNDINYLCLATIDLQGNINTNPLNTENITLLNQESSVPSKHSSVDSGDTRQMDEPYASENMKMELGLKESHEEATDVWAKSENSVSLAEQPLMFSDSIEEKRLLWMKTCKSWSRIYMEHQKKKIIDRNRPRKCSANLMPPLSAAMIIEAGSWNALQQVTTVTFQDLPGCSLSTLSQCSKLQFLSLRRCGLLALEGLSNCKNLKYIDVEENNIQVIDCENLENLCILLLNKNNISCIHGLFGCTNLWNLELSYNKITRIDYFKIGHFSMDFCHTLGSGVSGIHSGLESLKNLQRLVVSHNQLISTKGLSDTPTLVYIDCSFNHLNEVEGIQNCGLLQILKLQGNNLNEFPSLENHVLLRELYLEDNSISSLEICSTYWLPLLQILLLSQNSLTQLAPLFSFISLKKLDISNNCLLDTKSIIQWFGGCDSLRELSIQGNPLLLEENWRCTLLKILPNLKILNDENIRSNEEIPGERIKNRAEPGTFAAFCQVQIQAIDFVIQYISENSLQCLYFMKLMKLSSEHRYSHEYGVLNNTEGEEPEKQTYHLNQEAINITEKNNFFIAGVKENKQVSLNMPERWITSGHTQTRSVNSFMALAGMGKNHEYKQRKKSKWHKSQFLTILCCFYHIYSMAATVIQSCWRSYRVRKDINFFTRLHLAATVIQSFWRSYCVKKKTVSYSKEGDHFMDENKAATILQALWKGFCLRKKLASALAAVKTDEAEDDYREVNVDDFLSDAVRNERARSDLLILTCSCRLDPAVRLALFKNNENKHPPMKPPKKAQTAKTSYFEGKHRKNVIFCFLIVYILSHCFQTSPVRREDTDLELVSMTSGSTLTQNREKNNQPHRHSPGSSSKLCFSFNNQLDKTQIT</sequence>
<evidence type="ECO:0000313" key="5">
    <source>
        <dbReference type="Ensembl" id="ENSVKKP00000019870.1"/>
    </source>
</evidence>
<evidence type="ECO:0000256" key="3">
    <source>
        <dbReference type="SAM" id="Coils"/>
    </source>
</evidence>
<feature type="compositionally biased region" description="Low complexity" evidence="4">
    <location>
        <begin position="408"/>
        <end position="419"/>
    </location>
</feature>
<dbReference type="SMART" id="SM00365">
    <property type="entry name" value="LRR_SD22"/>
    <property type="match status" value="4"/>
</dbReference>
<evidence type="ECO:0000256" key="1">
    <source>
        <dbReference type="ARBA" id="ARBA00022614"/>
    </source>
</evidence>
<dbReference type="InterPro" id="IPR032675">
    <property type="entry name" value="LRR_dom_sf"/>
</dbReference>
<dbReference type="Pfam" id="PF00612">
    <property type="entry name" value="IQ"/>
    <property type="match status" value="3"/>
</dbReference>
<dbReference type="AlphaFoldDB" id="A0A8D2LBF1"/>
<dbReference type="CDD" id="cd23767">
    <property type="entry name" value="IQCD"/>
    <property type="match status" value="3"/>
</dbReference>
<feature type="region of interest" description="Disordered" evidence="4">
    <location>
        <begin position="405"/>
        <end position="426"/>
    </location>
</feature>
<evidence type="ECO:0008006" key="7">
    <source>
        <dbReference type="Google" id="ProtNLM"/>
    </source>
</evidence>
<dbReference type="Proteomes" id="UP000694545">
    <property type="component" value="Unplaced"/>
</dbReference>
<feature type="region of interest" description="Disordered" evidence="4">
    <location>
        <begin position="157"/>
        <end position="201"/>
    </location>
</feature>
<dbReference type="FunFam" id="3.80.10.10:FF:001142">
    <property type="entry name" value="Leucine-rich repeats and IQ motif containing 1"/>
    <property type="match status" value="1"/>
</dbReference>
<dbReference type="Gene3D" id="1.20.5.190">
    <property type="match status" value="1"/>
</dbReference>
<feature type="region of interest" description="Disordered" evidence="4">
    <location>
        <begin position="1201"/>
        <end position="1228"/>
    </location>
</feature>
<protein>
    <recommendedName>
        <fullName evidence="7">Leucine rich repeats and IQ motif containing 1</fullName>
    </recommendedName>
</protein>
<feature type="coiled-coil region" evidence="3">
    <location>
        <begin position="37"/>
        <end position="107"/>
    </location>
</feature>
<dbReference type="InterPro" id="IPR050836">
    <property type="entry name" value="SDS22/Internalin_LRR"/>
</dbReference>
<keyword evidence="2" id="KW-0677">Repeat</keyword>
<name>A0A8D2LBF1_VARKO</name>
<keyword evidence="3" id="KW-0175">Coiled coil</keyword>
<dbReference type="Gene3D" id="3.80.10.10">
    <property type="entry name" value="Ribonuclease Inhibitor"/>
    <property type="match status" value="3"/>
</dbReference>
<dbReference type="SUPFAM" id="SSF52540">
    <property type="entry name" value="P-loop containing nucleoside triphosphate hydrolases"/>
    <property type="match status" value="1"/>
</dbReference>
<accession>A0A8D2LBF1</accession>
<dbReference type="InterPro" id="IPR000048">
    <property type="entry name" value="IQ_motif_EF-hand-BS"/>
</dbReference>